<keyword evidence="5" id="KW-0560">Oxidoreductase</keyword>
<dbReference type="PROSITE" id="PS00086">
    <property type="entry name" value="CYTOCHROME_P450"/>
    <property type="match status" value="1"/>
</dbReference>
<evidence type="ECO:0000313" key="7">
    <source>
        <dbReference type="Proteomes" id="UP000800038"/>
    </source>
</evidence>
<keyword evidence="2 4" id="KW-0479">Metal-binding</keyword>
<dbReference type="InterPro" id="IPR050121">
    <property type="entry name" value="Cytochrome_P450_monoxygenase"/>
</dbReference>
<dbReference type="AlphaFoldDB" id="A0A6A5SS62"/>
<evidence type="ECO:0000256" key="2">
    <source>
        <dbReference type="ARBA" id="ARBA00022723"/>
    </source>
</evidence>
<name>A0A6A5SS62_9PLEO</name>
<keyword evidence="7" id="KW-1185">Reference proteome</keyword>
<proteinExistence type="inferred from homology"/>
<dbReference type="OrthoDB" id="3934656at2759"/>
<dbReference type="GO" id="GO:0004497">
    <property type="term" value="F:monooxygenase activity"/>
    <property type="evidence" value="ECO:0007669"/>
    <property type="project" value="UniProtKB-KW"/>
</dbReference>
<dbReference type="Pfam" id="PF00067">
    <property type="entry name" value="p450"/>
    <property type="match status" value="1"/>
</dbReference>
<dbReference type="GO" id="GO:0020037">
    <property type="term" value="F:heme binding"/>
    <property type="evidence" value="ECO:0007669"/>
    <property type="project" value="InterPro"/>
</dbReference>
<keyword evidence="3 4" id="KW-0408">Iron</keyword>
<sequence length="544" mass="61699">MHVAVIASAAAVALVACIFFPFLKGLFSPLRTVPGPIAARFTDFWYLWRVKRGAFEVDNIELHRKHGEIVRYGPNRYSLSSPSAQKTIYGHGAKFPKSSWYKGWSNPHLDQWSVFSDQSIQRHSENRRQYQSAYTMSSLVSYESYVDECADLFSQRLQEVASAGVYADMGHWLQCYAFDVIGLITYSKRLGFLDRGEDISGVIAALEDHFQYATLVGVYPWFHKYIFPIRNWLAGPTGTGRAYVVKFTQDRIAEHQKDVRKGILVHGKEEEQTTTTTETTDFLTKFFRKNVADPQAFSMYHLAMGCVSNMVAGSDTTAITLSAILYYLLKNPRTFNALRHEIDSLQQDGVGKTSQFITFKESQDMPYLQAVLKEALRMHPATGLPLERVVPPGGATICDTFFPEGTIVGINSWVTHRNTAVFGPDANAFKPERWLSADKDKLSFMERSWMPVSLSSPLSFRPASSRCPQQSNMCPQQFGLGSRTCIGRHISFLEMSKLIPALVRDYDFELDNKAQARDWETMNHWFVKPRDFRVKVSVRPKSSG</sequence>
<feature type="binding site" description="axial binding residue" evidence="4">
    <location>
        <position position="485"/>
    </location>
    <ligand>
        <name>heme</name>
        <dbReference type="ChEBI" id="CHEBI:30413"/>
    </ligand>
    <ligandPart>
        <name>Fe</name>
        <dbReference type="ChEBI" id="CHEBI:18248"/>
    </ligandPart>
</feature>
<evidence type="ECO:0000256" key="1">
    <source>
        <dbReference type="ARBA" id="ARBA00001971"/>
    </source>
</evidence>
<protein>
    <submittedName>
        <fullName evidence="6">Cytochrome P450</fullName>
    </submittedName>
</protein>
<dbReference type="InterPro" id="IPR002401">
    <property type="entry name" value="Cyt_P450_E_grp-I"/>
</dbReference>
<dbReference type="InterPro" id="IPR001128">
    <property type="entry name" value="Cyt_P450"/>
</dbReference>
<accession>A0A6A5SS62</accession>
<dbReference type="PANTHER" id="PTHR24305">
    <property type="entry name" value="CYTOCHROME P450"/>
    <property type="match status" value="1"/>
</dbReference>
<evidence type="ECO:0000313" key="6">
    <source>
        <dbReference type="EMBL" id="KAF1943495.1"/>
    </source>
</evidence>
<dbReference type="Gene3D" id="1.10.630.10">
    <property type="entry name" value="Cytochrome P450"/>
    <property type="match status" value="1"/>
</dbReference>
<reference evidence="6" key="1">
    <citation type="journal article" date="2020" name="Stud. Mycol.">
        <title>101 Dothideomycetes genomes: a test case for predicting lifestyles and emergence of pathogens.</title>
        <authorList>
            <person name="Haridas S."/>
            <person name="Albert R."/>
            <person name="Binder M."/>
            <person name="Bloem J."/>
            <person name="Labutti K."/>
            <person name="Salamov A."/>
            <person name="Andreopoulos B."/>
            <person name="Baker S."/>
            <person name="Barry K."/>
            <person name="Bills G."/>
            <person name="Bluhm B."/>
            <person name="Cannon C."/>
            <person name="Castanera R."/>
            <person name="Culley D."/>
            <person name="Daum C."/>
            <person name="Ezra D."/>
            <person name="Gonzalez J."/>
            <person name="Henrissat B."/>
            <person name="Kuo A."/>
            <person name="Liang C."/>
            <person name="Lipzen A."/>
            <person name="Lutzoni F."/>
            <person name="Magnuson J."/>
            <person name="Mondo S."/>
            <person name="Nolan M."/>
            <person name="Ohm R."/>
            <person name="Pangilinan J."/>
            <person name="Park H.-J."/>
            <person name="Ramirez L."/>
            <person name="Alfaro M."/>
            <person name="Sun H."/>
            <person name="Tritt A."/>
            <person name="Yoshinaga Y."/>
            <person name="Zwiers L.-H."/>
            <person name="Turgeon B."/>
            <person name="Goodwin S."/>
            <person name="Spatafora J."/>
            <person name="Crous P."/>
            <person name="Grigoriev I."/>
        </authorList>
    </citation>
    <scope>NUCLEOTIDE SEQUENCE</scope>
    <source>
        <strain evidence="6">CBS 161.51</strain>
    </source>
</reference>
<dbReference type="GO" id="GO:0005506">
    <property type="term" value="F:iron ion binding"/>
    <property type="evidence" value="ECO:0007669"/>
    <property type="project" value="InterPro"/>
</dbReference>
<keyword evidence="4 5" id="KW-0349">Heme</keyword>
<dbReference type="SUPFAM" id="SSF48264">
    <property type="entry name" value="Cytochrome P450"/>
    <property type="match status" value="1"/>
</dbReference>
<comment type="cofactor">
    <cofactor evidence="1 4">
        <name>heme</name>
        <dbReference type="ChEBI" id="CHEBI:30413"/>
    </cofactor>
</comment>
<dbReference type="PRINTS" id="PR00385">
    <property type="entry name" value="P450"/>
</dbReference>
<dbReference type="InterPro" id="IPR036396">
    <property type="entry name" value="Cyt_P450_sf"/>
</dbReference>
<dbReference type="PRINTS" id="PR00463">
    <property type="entry name" value="EP450I"/>
</dbReference>
<dbReference type="EMBL" id="ML976024">
    <property type="protein sequence ID" value="KAF1943495.1"/>
    <property type="molecule type" value="Genomic_DNA"/>
</dbReference>
<dbReference type="FunFam" id="1.10.630.10:FF:000050">
    <property type="entry name" value="Cytochrome P450 monooxygenase"/>
    <property type="match status" value="1"/>
</dbReference>
<dbReference type="Proteomes" id="UP000800038">
    <property type="component" value="Unassembled WGS sequence"/>
</dbReference>
<comment type="similarity">
    <text evidence="5">Belongs to the cytochrome P450 family.</text>
</comment>
<gene>
    <name evidence="6" type="ORF">EJ02DRAFT_129118</name>
</gene>
<organism evidence="6 7">
    <name type="scientific">Clathrospora elynae</name>
    <dbReference type="NCBI Taxonomy" id="706981"/>
    <lineage>
        <taxon>Eukaryota</taxon>
        <taxon>Fungi</taxon>
        <taxon>Dikarya</taxon>
        <taxon>Ascomycota</taxon>
        <taxon>Pezizomycotina</taxon>
        <taxon>Dothideomycetes</taxon>
        <taxon>Pleosporomycetidae</taxon>
        <taxon>Pleosporales</taxon>
        <taxon>Diademaceae</taxon>
        <taxon>Clathrospora</taxon>
    </lineage>
</organism>
<dbReference type="GO" id="GO:0016705">
    <property type="term" value="F:oxidoreductase activity, acting on paired donors, with incorporation or reduction of molecular oxygen"/>
    <property type="evidence" value="ECO:0007669"/>
    <property type="project" value="InterPro"/>
</dbReference>
<dbReference type="InterPro" id="IPR017972">
    <property type="entry name" value="Cyt_P450_CS"/>
</dbReference>
<evidence type="ECO:0000256" key="4">
    <source>
        <dbReference type="PIRSR" id="PIRSR602401-1"/>
    </source>
</evidence>
<evidence type="ECO:0000256" key="3">
    <source>
        <dbReference type="ARBA" id="ARBA00023004"/>
    </source>
</evidence>
<keyword evidence="5" id="KW-0503">Monooxygenase</keyword>
<evidence type="ECO:0000256" key="5">
    <source>
        <dbReference type="RuleBase" id="RU000461"/>
    </source>
</evidence>
<dbReference type="PANTHER" id="PTHR24305:SF190">
    <property type="entry name" value="P450, PUTATIVE (EUROFUNG)-RELATED"/>
    <property type="match status" value="1"/>
</dbReference>
<dbReference type="CDD" id="cd11060">
    <property type="entry name" value="CYP57A1-like"/>
    <property type="match status" value="1"/>
</dbReference>